<dbReference type="GO" id="GO:0051457">
    <property type="term" value="P:maintenance of protein location in nucleus"/>
    <property type="evidence" value="ECO:0007669"/>
    <property type="project" value="TreeGrafter"/>
</dbReference>
<organism evidence="2 3">
    <name type="scientific">Protea cynaroides</name>
    <dbReference type="NCBI Taxonomy" id="273540"/>
    <lineage>
        <taxon>Eukaryota</taxon>
        <taxon>Viridiplantae</taxon>
        <taxon>Streptophyta</taxon>
        <taxon>Embryophyta</taxon>
        <taxon>Tracheophyta</taxon>
        <taxon>Spermatophyta</taxon>
        <taxon>Magnoliopsida</taxon>
        <taxon>Proteales</taxon>
        <taxon>Proteaceae</taxon>
        <taxon>Protea</taxon>
    </lineage>
</organism>
<dbReference type="EMBL" id="JAMYWD010000002">
    <property type="protein sequence ID" value="KAJ4979982.1"/>
    <property type="molecule type" value="Genomic_DNA"/>
</dbReference>
<sequence length="274" mass="30955">MDEHIGKSNKIIIGSFHDNKYEVIHAKVADLNKKRKLENEQLFFPLSKHKSGYRSSSSEHEQPLAEKLDENQVMDVAHTSKGKVVEIANERLELESSKDSNSFVGGSDSAKSENAENENILEAEYPADTFTHAPSFTSSGSCSSNCLKDTLRSYHRRIIEEHTVDKEDQVLVAGIESNRPDDEGQLQSREGAQDLLQNFELHADHLGVAYQVDVHEQCLDEDLEDIMLYSNGPSEKDQFVLSSGRWSLDKEATQRHRPPTIDQEFAEYFSALML</sequence>
<dbReference type="GO" id="GO:0005737">
    <property type="term" value="C:cytoplasm"/>
    <property type="evidence" value="ECO:0007669"/>
    <property type="project" value="TreeGrafter"/>
</dbReference>
<dbReference type="GO" id="GO:0009639">
    <property type="term" value="P:response to red or far red light"/>
    <property type="evidence" value="ECO:0007669"/>
    <property type="project" value="InterPro"/>
</dbReference>
<feature type="region of interest" description="Disordered" evidence="1">
    <location>
        <begin position="96"/>
        <end position="115"/>
    </location>
</feature>
<comment type="caution">
    <text evidence="2">The sequence shown here is derived from an EMBL/GenBank/DDBJ whole genome shotgun (WGS) entry which is preliminary data.</text>
</comment>
<keyword evidence="3" id="KW-1185">Reference proteome</keyword>
<dbReference type="GO" id="GO:0016607">
    <property type="term" value="C:nuclear speck"/>
    <property type="evidence" value="ECO:0007669"/>
    <property type="project" value="TreeGrafter"/>
</dbReference>
<dbReference type="InterPro" id="IPR037766">
    <property type="entry name" value="FHY1"/>
</dbReference>
<evidence type="ECO:0000313" key="3">
    <source>
        <dbReference type="Proteomes" id="UP001141806"/>
    </source>
</evidence>
<name>A0A9Q0L0B4_9MAGN</name>
<proteinExistence type="predicted"/>
<gene>
    <name evidence="2" type="ORF">NE237_010762</name>
</gene>
<evidence type="ECO:0000313" key="2">
    <source>
        <dbReference type="EMBL" id="KAJ4979982.1"/>
    </source>
</evidence>
<dbReference type="Proteomes" id="UP001141806">
    <property type="component" value="Unassembled WGS sequence"/>
</dbReference>
<dbReference type="PANTHER" id="PTHR37723">
    <property type="entry name" value="PROTEIN FAR-RED ELONGATED HYPOCOTYL 1"/>
    <property type="match status" value="1"/>
</dbReference>
<reference evidence="2" key="1">
    <citation type="journal article" date="2023" name="Plant J.">
        <title>The genome of the king protea, Protea cynaroides.</title>
        <authorList>
            <person name="Chang J."/>
            <person name="Duong T.A."/>
            <person name="Schoeman C."/>
            <person name="Ma X."/>
            <person name="Roodt D."/>
            <person name="Barker N."/>
            <person name="Li Z."/>
            <person name="Van de Peer Y."/>
            <person name="Mizrachi E."/>
        </authorList>
    </citation>
    <scope>NUCLEOTIDE SEQUENCE</scope>
    <source>
        <tissue evidence="2">Young leaves</tissue>
    </source>
</reference>
<dbReference type="PANTHER" id="PTHR37723:SF1">
    <property type="entry name" value="PROTEIN FAR-RED-ELONGATED HYPOCOTYL 1-LIKE"/>
    <property type="match status" value="1"/>
</dbReference>
<dbReference type="OrthoDB" id="1930763at2759"/>
<accession>A0A9Q0L0B4</accession>
<evidence type="ECO:0000256" key="1">
    <source>
        <dbReference type="SAM" id="MobiDB-lite"/>
    </source>
</evidence>
<dbReference type="GO" id="GO:0061608">
    <property type="term" value="F:nuclear import signal receptor activity"/>
    <property type="evidence" value="ECO:0007669"/>
    <property type="project" value="TreeGrafter"/>
</dbReference>
<dbReference type="AlphaFoldDB" id="A0A9Q0L0B4"/>
<protein>
    <submittedName>
        <fullName evidence="2">Uncharacterized protein</fullName>
    </submittedName>
</protein>